<dbReference type="FunFam" id="3.40.50.10480:FF:000005">
    <property type="entry name" value="Similar to RNA processing factor 1"/>
    <property type="match status" value="1"/>
</dbReference>
<protein>
    <submittedName>
        <fullName evidence="3">Anticodon-binding protein</fullName>
    </submittedName>
</protein>
<dbReference type="PROSITE" id="PS50833">
    <property type="entry name" value="BRIX"/>
    <property type="match status" value="1"/>
</dbReference>
<feature type="compositionally biased region" description="Basic and acidic residues" evidence="1">
    <location>
        <begin position="49"/>
        <end position="62"/>
    </location>
</feature>
<feature type="compositionally biased region" description="Acidic residues" evidence="1">
    <location>
        <begin position="116"/>
        <end position="125"/>
    </location>
</feature>
<keyword evidence="4" id="KW-1185">Reference proteome</keyword>
<dbReference type="Proteomes" id="UP001172101">
    <property type="component" value="Unassembled WGS sequence"/>
</dbReference>
<dbReference type="Gene3D" id="3.40.50.10480">
    <property type="entry name" value="Probable brix-domain ribosomal biogenesis protein"/>
    <property type="match status" value="1"/>
</dbReference>
<dbReference type="PANTHER" id="PTHR22734:SF3">
    <property type="entry name" value="RIBOSOME PRODUCTION FACTOR 1"/>
    <property type="match status" value="1"/>
</dbReference>
<accession>A0AA40AUL9</accession>
<dbReference type="GO" id="GO:0000470">
    <property type="term" value="P:maturation of LSU-rRNA"/>
    <property type="evidence" value="ECO:0007669"/>
    <property type="project" value="TreeGrafter"/>
</dbReference>
<reference evidence="3" key="1">
    <citation type="submission" date="2023-06" db="EMBL/GenBank/DDBJ databases">
        <title>Genome-scale phylogeny and comparative genomics of the fungal order Sordariales.</title>
        <authorList>
            <consortium name="Lawrence Berkeley National Laboratory"/>
            <person name="Hensen N."/>
            <person name="Bonometti L."/>
            <person name="Westerberg I."/>
            <person name="Brannstrom I.O."/>
            <person name="Guillou S."/>
            <person name="Cros-Aarteil S."/>
            <person name="Calhoun S."/>
            <person name="Haridas S."/>
            <person name="Kuo A."/>
            <person name="Mondo S."/>
            <person name="Pangilinan J."/>
            <person name="Riley R."/>
            <person name="LaButti K."/>
            <person name="Andreopoulos B."/>
            <person name="Lipzen A."/>
            <person name="Chen C."/>
            <person name="Yanf M."/>
            <person name="Daum C."/>
            <person name="Ng V."/>
            <person name="Clum A."/>
            <person name="Steindorff A."/>
            <person name="Ohm R."/>
            <person name="Martin F."/>
            <person name="Silar P."/>
            <person name="Natvig D."/>
            <person name="Lalanne C."/>
            <person name="Gautier V."/>
            <person name="Ament-velasquez S.L."/>
            <person name="Kruys A."/>
            <person name="Hutchinson M.I."/>
            <person name="Powell A.J."/>
            <person name="Barry K."/>
            <person name="Miller A.N."/>
            <person name="Grigoriev I.V."/>
            <person name="Debuchy R."/>
            <person name="Gladieux P."/>
            <person name="Thoren M.H."/>
            <person name="Johannesson H."/>
        </authorList>
    </citation>
    <scope>NUCLEOTIDE SEQUENCE</scope>
    <source>
        <strain evidence="3">SMH2392-1A</strain>
    </source>
</reference>
<gene>
    <name evidence="3" type="ORF">B0T26DRAFT_702250</name>
</gene>
<feature type="compositionally biased region" description="Acidic residues" evidence="1">
    <location>
        <begin position="139"/>
        <end position="148"/>
    </location>
</feature>
<evidence type="ECO:0000259" key="2">
    <source>
        <dbReference type="PROSITE" id="PS50833"/>
    </source>
</evidence>
<dbReference type="EMBL" id="JAUIRO010000003">
    <property type="protein sequence ID" value="KAK0722325.1"/>
    <property type="molecule type" value="Genomic_DNA"/>
</dbReference>
<evidence type="ECO:0000256" key="1">
    <source>
        <dbReference type="SAM" id="MobiDB-lite"/>
    </source>
</evidence>
<dbReference type="InterPro" id="IPR007109">
    <property type="entry name" value="Brix"/>
</dbReference>
<dbReference type="GeneID" id="85324890"/>
<dbReference type="GO" id="GO:0030687">
    <property type="term" value="C:preribosome, large subunit precursor"/>
    <property type="evidence" value="ECO:0007669"/>
    <property type="project" value="TreeGrafter"/>
</dbReference>
<dbReference type="AlphaFoldDB" id="A0AA40AUL9"/>
<organism evidence="3 4">
    <name type="scientific">Lasiosphaeria miniovina</name>
    <dbReference type="NCBI Taxonomy" id="1954250"/>
    <lineage>
        <taxon>Eukaryota</taxon>
        <taxon>Fungi</taxon>
        <taxon>Dikarya</taxon>
        <taxon>Ascomycota</taxon>
        <taxon>Pezizomycotina</taxon>
        <taxon>Sordariomycetes</taxon>
        <taxon>Sordariomycetidae</taxon>
        <taxon>Sordariales</taxon>
        <taxon>Lasiosphaeriaceae</taxon>
        <taxon>Lasiosphaeria</taxon>
    </lineage>
</organism>
<dbReference type="InterPro" id="IPR044281">
    <property type="entry name" value="IMP4/RPF1"/>
</dbReference>
<sequence length="433" mass="48830">MSSHQKGKPSSGGSLSLRTSNKLRRKSLHVTQKKEANKSRHEERHRRRKEEAKDPELRRVRLENNQPASIDKKRIWDDGDDDSLGAVVNVAQLKRRRLEEAEATAAREADGIQDNLSDDNDDDVDSMLGSDDEPKPDGEDGEDEEDDAKTERDQSRRVQRTPSLAPSTASTNLDLTPDSLATEFKHLFAEEPSQFPKILVTTGINATIHKEAQDIAELFPNTTYIRRSAHFHSHKYSVREIAKFAKNRGFTALVVVHEDLKKPSQLTICHLNSEASTLGPTLTYTIRGYQPGKSLLGHGNPTNHYPELLLNGFQTPLGLLAAKSLYTLFPAKPELGGRQVVTLHNQRDYIFVRRHRYVFREARPTEKNVVGADGKELEGLQGIRAGLQEIGPRMTLKLRRVDKGIGRAGSEGEDALKWEWKAKMEKKRTRFNL</sequence>
<dbReference type="GO" id="GO:0042134">
    <property type="term" value="F:rRNA primary transcript binding"/>
    <property type="evidence" value="ECO:0007669"/>
    <property type="project" value="InterPro"/>
</dbReference>
<evidence type="ECO:0000313" key="3">
    <source>
        <dbReference type="EMBL" id="KAK0722325.1"/>
    </source>
</evidence>
<feature type="compositionally biased region" description="Basic and acidic residues" evidence="1">
    <location>
        <begin position="32"/>
        <end position="42"/>
    </location>
</feature>
<feature type="domain" description="Brix" evidence="2">
    <location>
        <begin position="194"/>
        <end position="407"/>
    </location>
</feature>
<dbReference type="PANTHER" id="PTHR22734">
    <property type="entry name" value="U3 SMALL NUCLEOLAR RIBONUCLEOPROTEIN PROTEIN IMP4"/>
    <property type="match status" value="1"/>
</dbReference>
<evidence type="ECO:0000313" key="4">
    <source>
        <dbReference type="Proteomes" id="UP001172101"/>
    </source>
</evidence>
<dbReference type="SUPFAM" id="SSF52954">
    <property type="entry name" value="Class II aaRS ABD-related"/>
    <property type="match status" value="1"/>
</dbReference>
<dbReference type="RefSeq" id="XP_060298249.1">
    <property type="nucleotide sequence ID" value="XM_060441620.1"/>
</dbReference>
<comment type="caution">
    <text evidence="3">The sequence shown here is derived from an EMBL/GenBank/DDBJ whole genome shotgun (WGS) entry which is preliminary data.</text>
</comment>
<feature type="compositionally biased region" description="Polar residues" evidence="1">
    <location>
        <begin position="160"/>
        <end position="174"/>
    </location>
</feature>
<dbReference type="Pfam" id="PF04427">
    <property type="entry name" value="Brix"/>
    <property type="match status" value="1"/>
</dbReference>
<dbReference type="GO" id="GO:0005730">
    <property type="term" value="C:nucleolus"/>
    <property type="evidence" value="ECO:0007669"/>
    <property type="project" value="TreeGrafter"/>
</dbReference>
<proteinExistence type="predicted"/>
<feature type="compositionally biased region" description="Basic and acidic residues" evidence="1">
    <location>
        <begin position="97"/>
        <end position="110"/>
    </location>
</feature>
<dbReference type="SMART" id="SM00879">
    <property type="entry name" value="Brix"/>
    <property type="match status" value="1"/>
</dbReference>
<dbReference type="GO" id="GO:0000460">
    <property type="term" value="P:maturation of 5.8S rRNA"/>
    <property type="evidence" value="ECO:0007669"/>
    <property type="project" value="TreeGrafter"/>
</dbReference>
<feature type="region of interest" description="Disordered" evidence="1">
    <location>
        <begin position="1"/>
        <end position="176"/>
    </location>
</feature>
<name>A0AA40AUL9_9PEZI</name>